<dbReference type="Proteomes" id="UP000829398">
    <property type="component" value="Chromosome 5"/>
</dbReference>
<reference evidence="2" key="1">
    <citation type="journal article" date="2023" name="Hortic. Res.">
        <title>A chromosome-level phased genome enabling allele-level studies in sweet orange: a case study on citrus Huanglongbing tolerance.</title>
        <authorList>
            <person name="Wu B."/>
            <person name="Yu Q."/>
            <person name="Deng Z."/>
            <person name="Duan Y."/>
            <person name="Luo F."/>
            <person name="Gmitter F. Jr."/>
        </authorList>
    </citation>
    <scope>NUCLEOTIDE SEQUENCE [LARGE SCALE GENOMIC DNA]</scope>
    <source>
        <strain evidence="2">cv. Valencia</strain>
    </source>
</reference>
<protein>
    <submittedName>
        <fullName evidence="1">Amino acid permease</fullName>
    </submittedName>
</protein>
<evidence type="ECO:0000313" key="2">
    <source>
        <dbReference type="Proteomes" id="UP000829398"/>
    </source>
</evidence>
<proteinExistence type="predicted"/>
<dbReference type="EMBL" id="CM039174">
    <property type="protein sequence ID" value="KAH9757162.1"/>
    <property type="molecule type" value="Genomic_DNA"/>
</dbReference>
<organism evidence="1 2">
    <name type="scientific">Citrus sinensis</name>
    <name type="common">Sweet orange</name>
    <name type="synonym">Citrus aurantium var. sinensis</name>
    <dbReference type="NCBI Taxonomy" id="2711"/>
    <lineage>
        <taxon>Eukaryota</taxon>
        <taxon>Viridiplantae</taxon>
        <taxon>Streptophyta</taxon>
        <taxon>Embryophyta</taxon>
        <taxon>Tracheophyta</taxon>
        <taxon>Spermatophyta</taxon>
        <taxon>Magnoliopsida</taxon>
        <taxon>eudicotyledons</taxon>
        <taxon>Gunneridae</taxon>
        <taxon>Pentapetalae</taxon>
        <taxon>rosids</taxon>
        <taxon>malvids</taxon>
        <taxon>Sapindales</taxon>
        <taxon>Rutaceae</taxon>
        <taxon>Aurantioideae</taxon>
        <taxon>Citrus</taxon>
    </lineage>
</organism>
<accession>A0ACB8KRT8</accession>
<comment type="caution">
    <text evidence="1">The sequence shown here is derived from an EMBL/GenBank/DDBJ whole genome shotgun (WGS) entry which is preliminary data.</text>
</comment>
<gene>
    <name evidence="1" type="ORF">KPL71_016308</name>
</gene>
<sequence>MWGCLDSGTKFAGDWGLVVIIMLPLVARPAETASYVFSHFEMSPDSTGDFGYRYDENNETAGALVPAQIFYDAFYGRFHNSAGAVVFLCIIRGSFYFCGLSVTASAARVIRKDANILTTSASNF</sequence>
<name>A0ACB8KRT8_CITSI</name>
<keyword evidence="2" id="KW-1185">Reference proteome</keyword>
<evidence type="ECO:0000313" key="1">
    <source>
        <dbReference type="EMBL" id="KAH9757162.1"/>
    </source>
</evidence>